<dbReference type="InterPro" id="IPR036864">
    <property type="entry name" value="Zn2-C6_fun-type_DNA-bd_sf"/>
</dbReference>
<proteinExistence type="predicted"/>
<dbReference type="Gene3D" id="1.50.40.10">
    <property type="entry name" value="Mitochondrial carrier domain"/>
    <property type="match status" value="1"/>
</dbReference>
<evidence type="ECO:0000313" key="15">
    <source>
        <dbReference type="Proteomes" id="UP001220256"/>
    </source>
</evidence>
<dbReference type="PROSITE" id="PS50920">
    <property type="entry name" value="SOLCAR"/>
    <property type="match status" value="3"/>
</dbReference>
<keyword evidence="9 12" id="KW-0472">Membrane</keyword>
<evidence type="ECO:0000256" key="2">
    <source>
        <dbReference type="ARBA" id="ARBA00004141"/>
    </source>
</evidence>
<comment type="subcellular location">
    <subcellularLocation>
        <location evidence="2">Membrane</location>
        <topology evidence="2">Multi-pass membrane protein</topology>
    </subcellularLocation>
    <subcellularLocation>
        <location evidence="1">Nucleus</location>
    </subcellularLocation>
</comment>
<dbReference type="InterPro" id="IPR001138">
    <property type="entry name" value="Zn2Cys6_DnaBD"/>
</dbReference>
<keyword evidence="7" id="KW-0805">Transcription regulation</keyword>
<keyword evidence="8" id="KW-0238">DNA-binding</keyword>
<keyword evidence="4" id="KW-0479">Metal-binding</keyword>
<dbReference type="Pfam" id="PF00153">
    <property type="entry name" value="Mito_carr"/>
    <property type="match status" value="3"/>
</dbReference>
<dbReference type="Pfam" id="PF00172">
    <property type="entry name" value="Zn_clus"/>
    <property type="match status" value="1"/>
</dbReference>
<feature type="repeat" description="Solcar" evidence="12">
    <location>
        <begin position="226"/>
        <end position="317"/>
    </location>
</feature>
<dbReference type="CDD" id="cd12148">
    <property type="entry name" value="fungal_TF_MHR"/>
    <property type="match status" value="1"/>
</dbReference>
<dbReference type="PANTHER" id="PTHR31001:SF50">
    <property type="entry name" value="ZN(II)2CYS6 TRANSCRIPTION FACTOR (EUROFUNG)"/>
    <property type="match status" value="1"/>
</dbReference>
<dbReference type="PANTHER" id="PTHR31001">
    <property type="entry name" value="UNCHARACTERIZED TRANSCRIPTIONAL REGULATORY PROTEIN"/>
    <property type="match status" value="1"/>
</dbReference>
<keyword evidence="5" id="KW-0999">Mitochondrion inner membrane</keyword>
<dbReference type="InterPro" id="IPR007219">
    <property type="entry name" value="XnlR_reg_dom"/>
</dbReference>
<dbReference type="PROSITE" id="PS00463">
    <property type="entry name" value="ZN2_CY6_FUNGAL_1"/>
    <property type="match status" value="1"/>
</dbReference>
<dbReference type="InterPro" id="IPR018108">
    <property type="entry name" value="MCP_transmembrane"/>
</dbReference>
<name>A0ABQ8W9H9_PENCH</name>
<evidence type="ECO:0000256" key="7">
    <source>
        <dbReference type="ARBA" id="ARBA00023015"/>
    </source>
</evidence>
<dbReference type="SMART" id="SM00906">
    <property type="entry name" value="Fungal_trans"/>
    <property type="match status" value="1"/>
</dbReference>
<keyword evidence="10" id="KW-0804">Transcription</keyword>
<gene>
    <name evidence="14" type="ORF">N7505_009151</name>
</gene>
<evidence type="ECO:0000256" key="6">
    <source>
        <dbReference type="ARBA" id="ARBA00022989"/>
    </source>
</evidence>
<keyword evidence="15" id="KW-1185">Reference proteome</keyword>
<evidence type="ECO:0000259" key="13">
    <source>
        <dbReference type="PROSITE" id="PS50048"/>
    </source>
</evidence>
<evidence type="ECO:0000256" key="1">
    <source>
        <dbReference type="ARBA" id="ARBA00004123"/>
    </source>
</evidence>
<dbReference type="SMART" id="SM00066">
    <property type="entry name" value="GAL4"/>
    <property type="match status" value="1"/>
</dbReference>
<sequence length="917" mass="102548">MAAEHAIISEPMELPSLPPNQGLEAMKDIIFGSSAGMAGKLIEYPFDTVKVRLQSQPEHLPLRYTGPLDCFRQSFRADGLRGLYRGISAPMTGAAVETSCLFFSYRLIQDALRATVYPGVEHLPFVALIASGALSGSVTSLVLTPIELVKCRMQVPAESAGLKPGPVAIVAGIFRHEGLAGFWRGQMGTLIRETGGSAAWFGGYEGVSSLFRKYNKSDPQFTSDSLPIHQQMIAGATAGISYNFLFYPADTIKSRMQTVDISQLPVHAQQQTFWGETKALWKQQGLKGMYRGCGITCARSAPSSAFIFTLNKRSCLRCSQRKVRCDKVHPCSICVKAEVQCTFPGPKRTRQTLNRPPVSELLTRLKHLEEEVEQLRSTRCHPDTDHTDLDDDPNLQKTVKKAELLVLKEGKSRYVSDEASVALGQKISELRDIIESPSDDEPYSLDATYNPTILVEGGILGDHDFTWSLDYFRLHYFQPARMDALWRTYQENVAPLIVILHQATMARIVQDACAGSDLSPSDEALLFSVCYAAVASMKAHICPSVLDVDRDTAIQDCRRAVSQGLRRANFISSQSLSALQAAVLFLLCYRVGGDTRLVWAESAVVIRVAQAQGVHRDGRNFALPPFETEMRRRLWWHICMLDMLSSGDQGVDTQIRPEMFDTQFPSNIDDDDIALCMTDWPLPKTGFTNITICIMTCQIMTGILWPRQCGYSDMSTHDRGNLVTALGKRLHEQYIDHFNLDIPIHWVVATVVRLQLSKAWLATQFQSGASDVKSFRHDDRVFETALELAQFSYLLHTNEGTPQWSWLCTSFKEWHVVAFILSELCLRPLSPETDHAWDVVTKIYRSWQHDMPRTDAMLQKPLDRLMARTAASRASRQEQDGQAPFSQEALSDEFLGLGDTDSDLLFSGLDWLSVSLF</sequence>
<evidence type="ECO:0000256" key="5">
    <source>
        <dbReference type="ARBA" id="ARBA00022792"/>
    </source>
</evidence>
<comment type="caution">
    <text evidence="14">The sequence shown here is derived from an EMBL/GenBank/DDBJ whole genome shotgun (WGS) entry which is preliminary data.</text>
</comment>
<feature type="repeat" description="Solcar" evidence="12">
    <location>
        <begin position="23"/>
        <end position="111"/>
    </location>
</feature>
<feature type="domain" description="Zn(2)-C6 fungal-type" evidence="13">
    <location>
        <begin position="314"/>
        <end position="343"/>
    </location>
</feature>
<evidence type="ECO:0000256" key="10">
    <source>
        <dbReference type="ARBA" id="ARBA00023163"/>
    </source>
</evidence>
<dbReference type="Proteomes" id="UP001220256">
    <property type="component" value="Unassembled WGS sequence"/>
</dbReference>
<organism evidence="14 15">
    <name type="scientific">Penicillium chrysogenum</name>
    <name type="common">Penicillium notatum</name>
    <dbReference type="NCBI Taxonomy" id="5076"/>
    <lineage>
        <taxon>Eukaryota</taxon>
        <taxon>Fungi</taxon>
        <taxon>Dikarya</taxon>
        <taxon>Ascomycota</taxon>
        <taxon>Pezizomycotina</taxon>
        <taxon>Eurotiomycetes</taxon>
        <taxon>Eurotiomycetidae</taxon>
        <taxon>Eurotiales</taxon>
        <taxon>Aspergillaceae</taxon>
        <taxon>Penicillium</taxon>
        <taxon>Penicillium chrysogenum species complex</taxon>
    </lineage>
</organism>
<dbReference type="Gene3D" id="4.10.240.10">
    <property type="entry name" value="Zn(2)-C6 fungal-type DNA-binding domain"/>
    <property type="match status" value="1"/>
</dbReference>
<feature type="repeat" description="Solcar" evidence="12">
    <location>
        <begin position="123"/>
        <end position="210"/>
    </location>
</feature>
<dbReference type="CDD" id="cd00067">
    <property type="entry name" value="GAL4"/>
    <property type="match status" value="1"/>
</dbReference>
<evidence type="ECO:0000256" key="11">
    <source>
        <dbReference type="ARBA" id="ARBA00023242"/>
    </source>
</evidence>
<evidence type="ECO:0000256" key="12">
    <source>
        <dbReference type="PROSITE-ProRule" id="PRU00282"/>
    </source>
</evidence>
<evidence type="ECO:0000313" key="14">
    <source>
        <dbReference type="EMBL" id="KAJ5260801.1"/>
    </source>
</evidence>
<dbReference type="SUPFAM" id="SSF57701">
    <property type="entry name" value="Zn2/Cys6 DNA-binding domain"/>
    <property type="match status" value="1"/>
</dbReference>
<keyword evidence="3 12" id="KW-0812">Transmembrane</keyword>
<reference evidence="14 15" key="1">
    <citation type="journal article" date="2023" name="IMA Fungus">
        <title>Comparative genomic study of the Penicillium genus elucidates a diverse pangenome and 15 lateral gene transfer events.</title>
        <authorList>
            <person name="Petersen C."/>
            <person name="Sorensen T."/>
            <person name="Nielsen M.R."/>
            <person name="Sondergaard T.E."/>
            <person name="Sorensen J.L."/>
            <person name="Fitzpatrick D.A."/>
            <person name="Frisvad J.C."/>
            <person name="Nielsen K.L."/>
        </authorList>
    </citation>
    <scope>NUCLEOTIDE SEQUENCE [LARGE SCALE GENOMIC DNA]</scope>
    <source>
        <strain evidence="14 15">IBT 3361</strain>
    </source>
</reference>
<evidence type="ECO:0000256" key="3">
    <source>
        <dbReference type="ARBA" id="ARBA00022692"/>
    </source>
</evidence>
<protein>
    <recommendedName>
        <fullName evidence="13">Zn(2)-C6 fungal-type domain-containing protein</fullName>
    </recommendedName>
</protein>
<keyword evidence="5" id="KW-0496">Mitochondrion</keyword>
<dbReference type="InterPro" id="IPR050613">
    <property type="entry name" value="Sec_Metabolite_Reg"/>
</dbReference>
<dbReference type="SUPFAM" id="SSF103506">
    <property type="entry name" value="Mitochondrial carrier"/>
    <property type="match status" value="1"/>
</dbReference>
<dbReference type="InterPro" id="IPR023395">
    <property type="entry name" value="MCP_dom_sf"/>
</dbReference>
<accession>A0ABQ8W9H9</accession>
<keyword evidence="11" id="KW-0539">Nucleus</keyword>
<evidence type="ECO:0000256" key="9">
    <source>
        <dbReference type="ARBA" id="ARBA00023136"/>
    </source>
</evidence>
<evidence type="ECO:0000256" key="4">
    <source>
        <dbReference type="ARBA" id="ARBA00022723"/>
    </source>
</evidence>
<dbReference type="EMBL" id="JAPVEB010000007">
    <property type="protein sequence ID" value="KAJ5260801.1"/>
    <property type="molecule type" value="Genomic_DNA"/>
</dbReference>
<evidence type="ECO:0000256" key="8">
    <source>
        <dbReference type="ARBA" id="ARBA00023125"/>
    </source>
</evidence>
<dbReference type="PROSITE" id="PS50048">
    <property type="entry name" value="ZN2_CY6_FUNGAL_2"/>
    <property type="match status" value="1"/>
</dbReference>
<dbReference type="Pfam" id="PF04082">
    <property type="entry name" value="Fungal_trans"/>
    <property type="match status" value="1"/>
</dbReference>
<keyword evidence="6" id="KW-1133">Transmembrane helix</keyword>